<evidence type="ECO:0000256" key="2">
    <source>
        <dbReference type="ARBA" id="ARBA00022723"/>
    </source>
</evidence>
<feature type="domain" description="CCHC-type" evidence="9">
    <location>
        <begin position="112"/>
        <end position="126"/>
    </location>
</feature>
<dbReference type="GO" id="GO:0071035">
    <property type="term" value="P:nuclear polyadenylation-dependent rRNA catabolic process"/>
    <property type="evidence" value="ECO:0007669"/>
    <property type="project" value="TreeGrafter"/>
</dbReference>
<evidence type="ECO:0000259" key="9">
    <source>
        <dbReference type="PROSITE" id="PS50158"/>
    </source>
</evidence>
<dbReference type="GO" id="GO:0071037">
    <property type="term" value="P:nuclear polyadenylation-dependent snRNA catabolic process"/>
    <property type="evidence" value="ECO:0007669"/>
    <property type="project" value="TreeGrafter"/>
</dbReference>
<feature type="domain" description="CCHC-type" evidence="9">
    <location>
        <begin position="171"/>
        <end position="186"/>
    </location>
</feature>
<evidence type="ECO:0000256" key="8">
    <source>
        <dbReference type="SAM" id="MobiDB-lite"/>
    </source>
</evidence>
<dbReference type="InterPro" id="IPR001878">
    <property type="entry name" value="Znf_CCHC"/>
</dbReference>
<dbReference type="GO" id="GO:0071031">
    <property type="term" value="P:nuclear mRNA surveillance of mRNA 3'-end processing"/>
    <property type="evidence" value="ECO:0007669"/>
    <property type="project" value="TreeGrafter"/>
</dbReference>
<dbReference type="Pfam" id="PF00098">
    <property type="entry name" value="zf-CCHC"/>
    <property type="match status" value="2"/>
</dbReference>
<reference evidence="11" key="1">
    <citation type="journal article" date="2015" name="J. Biotechnol.">
        <title>The structure of the Cyberlindnera jadinii genome and its relation to Candida utilis analyzed by the occurrence of single nucleotide polymorphisms.</title>
        <authorList>
            <person name="Rupp O."/>
            <person name="Brinkrolf K."/>
            <person name="Buerth C."/>
            <person name="Kunigo M."/>
            <person name="Schneider J."/>
            <person name="Jaenicke S."/>
            <person name="Goesmann A."/>
            <person name="Puehler A."/>
            <person name="Jaeger K.-E."/>
            <person name="Ernst J.F."/>
        </authorList>
    </citation>
    <scope>NUCLEOTIDE SEQUENCE [LARGE SCALE GENOMIC DNA]</scope>
    <source>
        <strain evidence="11">ATCC 18201 / CBS 1600 / BCRC 20928 / JCM 3617 / NBRC 0987 / NRRL Y-1542</strain>
    </source>
</reference>
<evidence type="ECO:0000256" key="7">
    <source>
        <dbReference type="PROSITE-ProRule" id="PRU00047"/>
    </source>
</evidence>
<dbReference type="GO" id="GO:0071036">
    <property type="term" value="P:nuclear polyadenylation-dependent snoRNA catabolic process"/>
    <property type="evidence" value="ECO:0007669"/>
    <property type="project" value="TreeGrafter"/>
</dbReference>
<dbReference type="PANTHER" id="PTHR46543">
    <property type="entry name" value="ZINC FINGER CCHC DOMAIN-CONTAINING PROTEIN 7"/>
    <property type="match status" value="1"/>
</dbReference>
<accession>A0A0H5CGW0</accession>
<evidence type="ECO:0000313" key="10">
    <source>
        <dbReference type="EMBL" id="CEP23794.1"/>
    </source>
</evidence>
<keyword evidence="3" id="KW-0677">Repeat</keyword>
<comment type="subcellular location">
    <subcellularLocation>
        <location evidence="1">Nucleus</location>
    </subcellularLocation>
</comment>
<keyword evidence="6" id="KW-0539">Nucleus</keyword>
<dbReference type="EMBL" id="CDQK01000005">
    <property type="protein sequence ID" value="CEP23794.1"/>
    <property type="molecule type" value="Genomic_DNA"/>
</dbReference>
<dbReference type="PROSITE" id="PS50158">
    <property type="entry name" value="ZF_CCHC"/>
    <property type="match status" value="3"/>
</dbReference>
<dbReference type="GO" id="GO:0071039">
    <property type="term" value="P:nuclear polyadenylation-dependent CUT catabolic process"/>
    <property type="evidence" value="ECO:0007669"/>
    <property type="project" value="TreeGrafter"/>
</dbReference>
<feature type="compositionally biased region" description="Basic and acidic residues" evidence="8">
    <location>
        <begin position="222"/>
        <end position="247"/>
    </location>
</feature>
<dbReference type="InterPro" id="IPR051644">
    <property type="entry name" value="TRAMP_AT-DNA-binding"/>
</dbReference>
<dbReference type="GO" id="GO:0008270">
    <property type="term" value="F:zinc ion binding"/>
    <property type="evidence" value="ECO:0007669"/>
    <property type="project" value="UniProtKB-KW"/>
</dbReference>
<feature type="domain" description="CCHC-type" evidence="9">
    <location>
        <begin position="134"/>
        <end position="148"/>
    </location>
</feature>
<dbReference type="SUPFAM" id="SSF57756">
    <property type="entry name" value="Retrovirus zinc finger-like domains"/>
    <property type="match status" value="1"/>
</dbReference>
<evidence type="ECO:0000256" key="4">
    <source>
        <dbReference type="ARBA" id="ARBA00022771"/>
    </source>
</evidence>
<evidence type="ECO:0000256" key="6">
    <source>
        <dbReference type="ARBA" id="ARBA00023242"/>
    </source>
</evidence>
<dbReference type="SMART" id="SM00343">
    <property type="entry name" value="ZnF_C2HC"/>
    <property type="match status" value="5"/>
</dbReference>
<protein>
    <recommendedName>
        <fullName evidence="9">CCHC-type domain-containing protein</fullName>
    </recommendedName>
</protein>
<evidence type="ECO:0000313" key="11">
    <source>
        <dbReference type="Proteomes" id="UP000038830"/>
    </source>
</evidence>
<dbReference type="PANTHER" id="PTHR46543:SF1">
    <property type="entry name" value="ZINC FINGER CCHC DOMAIN-CONTAINING PROTEIN 7"/>
    <property type="match status" value="1"/>
</dbReference>
<organism evidence="10 11">
    <name type="scientific">Cyberlindnera jadinii (strain ATCC 18201 / CBS 1600 / BCRC 20928 / JCM 3617 / NBRC 0987 / NRRL Y-1542)</name>
    <name type="common">Torula yeast</name>
    <name type="synonym">Candida utilis</name>
    <dbReference type="NCBI Taxonomy" id="983966"/>
    <lineage>
        <taxon>Eukaryota</taxon>
        <taxon>Fungi</taxon>
        <taxon>Dikarya</taxon>
        <taxon>Ascomycota</taxon>
        <taxon>Saccharomycotina</taxon>
        <taxon>Saccharomycetes</taxon>
        <taxon>Phaffomycetales</taxon>
        <taxon>Phaffomycetaceae</taxon>
        <taxon>Cyberlindnera</taxon>
    </lineage>
</organism>
<dbReference type="Gene3D" id="4.10.60.10">
    <property type="entry name" value="Zinc finger, CCHC-type"/>
    <property type="match status" value="2"/>
</dbReference>
<dbReference type="InterPro" id="IPR036875">
    <property type="entry name" value="Znf_CCHC_sf"/>
</dbReference>
<sequence length="323" mass="35983">MRRTTPTAVTTSSSDTCGYKRNVGVNYGGVSIGVKLSYESPTIDEVNDNPDELVEMRGEGRYFGASDPSASIECAHCHQKGHKKAQCKVVVCRSCGVVGDHYERQCPKTMVCNNCGEKGHAKVDCKLKARRIYCQNCGSGGHTMDRCPGIWRSYLTNTMPSRMGLPNNIYCYRCAEKGHYGDECTSSRHARSTAVDGSAFSGHNLPKEVRDIYFSMGKKRKRDDYKPSKSGIVEKVKNTFRKSDDNKNKKRHKQSLSHSQSLPYIPSTGRNDNGKSAMSRAESVLNFPRGGGKHKNSDRDEQRNGFGKYLPSRSGFLGPRKRR</sequence>
<keyword evidence="4 7" id="KW-0863">Zinc-finger</keyword>
<keyword evidence="2" id="KW-0479">Metal-binding</keyword>
<evidence type="ECO:0000256" key="3">
    <source>
        <dbReference type="ARBA" id="ARBA00022737"/>
    </source>
</evidence>
<dbReference type="AlphaFoldDB" id="A0A0H5CGW0"/>
<dbReference type="GO" id="GO:0071038">
    <property type="term" value="P:TRAMP-dependent tRNA surveillance pathway"/>
    <property type="evidence" value="ECO:0007669"/>
    <property type="project" value="TreeGrafter"/>
</dbReference>
<feature type="region of interest" description="Disordered" evidence="8">
    <location>
        <begin position="218"/>
        <end position="323"/>
    </location>
</feature>
<proteinExistence type="predicted"/>
<feature type="compositionally biased region" description="Polar residues" evidence="8">
    <location>
        <begin position="256"/>
        <end position="276"/>
    </location>
</feature>
<evidence type="ECO:0000256" key="5">
    <source>
        <dbReference type="ARBA" id="ARBA00022833"/>
    </source>
</evidence>
<evidence type="ECO:0000256" key="1">
    <source>
        <dbReference type="ARBA" id="ARBA00004123"/>
    </source>
</evidence>
<dbReference type="Proteomes" id="UP000038830">
    <property type="component" value="Unassembled WGS sequence"/>
</dbReference>
<keyword evidence="5" id="KW-0862">Zinc</keyword>
<dbReference type="GO" id="GO:0031499">
    <property type="term" value="C:TRAMP complex"/>
    <property type="evidence" value="ECO:0007669"/>
    <property type="project" value="TreeGrafter"/>
</dbReference>
<name>A0A0H5CGW0_CYBJN</name>
<dbReference type="GO" id="GO:0003723">
    <property type="term" value="F:RNA binding"/>
    <property type="evidence" value="ECO:0007669"/>
    <property type="project" value="TreeGrafter"/>
</dbReference>
<gene>
    <name evidence="10" type="ORF">BN1211_4452</name>
</gene>